<evidence type="ECO:0000313" key="2">
    <source>
        <dbReference type="Proteomes" id="UP000593594"/>
    </source>
</evidence>
<dbReference type="KEGG" id="kmn:HW532_07585"/>
<evidence type="ECO:0000313" key="1">
    <source>
        <dbReference type="EMBL" id="QPC45230.1"/>
    </source>
</evidence>
<dbReference type="EMBL" id="CP058214">
    <property type="protein sequence ID" value="QPC45230.1"/>
    <property type="molecule type" value="Genomic_DNA"/>
</dbReference>
<dbReference type="Proteomes" id="UP000593594">
    <property type="component" value="Chromosome"/>
</dbReference>
<reference evidence="1 2" key="1">
    <citation type="submission" date="2020-06" db="EMBL/GenBank/DDBJ databases">
        <title>Genome sequence of 2 isolates from Red Sea Mangroves.</title>
        <authorList>
            <person name="Sefrji F."/>
            <person name="Michoud G."/>
            <person name="Merlino G."/>
            <person name="Daffonchio D."/>
        </authorList>
    </citation>
    <scope>NUCLEOTIDE SEQUENCE [LARGE SCALE GENOMIC DNA]</scope>
    <source>
        <strain evidence="1 2">R1DC25</strain>
    </source>
</reference>
<dbReference type="AlphaFoldDB" id="A0A7S8C875"/>
<keyword evidence="2" id="KW-1185">Reference proteome</keyword>
<dbReference type="InterPro" id="IPR009531">
    <property type="entry name" value="DUF1150"/>
</dbReference>
<proteinExistence type="predicted"/>
<accession>A0A7S8C875</accession>
<name>A0A7S8C875_9HYPH</name>
<sequence>MSTTELASLGGGEIGYVREIEIDKAAELLGSSVDVPADTTLFALYSADGTPMAIADSREGALANAFEHDLEAISVH</sequence>
<organism evidence="1 2">
    <name type="scientific">Kaustia mangrovi</name>
    <dbReference type="NCBI Taxonomy" id="2593653"/>
    <lineage>
        <taxon>Bacteria</taxon>
        <taxon>Pseudomonadati</taxon>
        <taxon>Pseudomonadota</taxon>
        <taxon>Alphaproteobacteria</taxon>
        <taxon>Hyphomicrobiales</taxon>
        <taxon>Parvibaculaceae</taxon>
        <taxon>Kaustia</taxon>
    </lineage>
</organism>
<gene>
    <name evidence="1" type="ORF">HW532_07585</name>
</gene>
<dbReference type="Pfam" id="PF06620">
    <property type="entry name" value="DUF1150"/>
    <property type="match status" value="1"/>
</dbReference>
<protein>
    <submittedName>
        <fullName evidence="1">DUF1150 domain-containing protein</fullName>
    </submittedName>
</protein>